<sequence length="193" mass="22170">MAQAKKQTVKTNVETYTIVLPIVSCSDYEQVEILMNHCGIARAISYNKYGSLLGWGIDWKSVMNLSLNSEFVSILDREVPQLDKTRKVREWAVNDTIKNIIASQEAAKVIIRNIIWQKYPMQLNQSQRIAWIEKNKALVESEIKSLNIHKGSEGKEERARLPINFFMASLERLHTLIIPSVMSRRKETVYSGC</sequence>
<organism evidence="1 2">
    <name type="scientific">Dulcicalothrix desertica PCC 7102</name>
    <dbReference type="NCBI Taxonomy" id="232991"/>
    <lineage>
        <taxon>Bacteria</taxon>
        <taxon>Bacillati</taxon>
        <taxon>Cyanobacteriota</taxon>
        <taxon>Cyanophyceae</taxon>
        <taxon>Nostocales</taxon>
        <taxon>Calotrichaceae</taxon>
        <taxon>Dulcicalothrix</taxon>
    </lineage>
</organism>
<evidence type="ECO:0000313" key="1">
    <source>
        <dbReference type="EMBL" id="RUT04008.1"/>
    </source>
</evidence>
<protein>
    <submittedName>
        <fullName evidence="1">Uncharacterized protein</fullName>
    </submittedName>
</protein>
<reference evidence="1" key="2">
    <citation type="journal article" date="2019" name="Genome Biol. Evol.">
        <title>Day and night: Metabolic profiles and evolutionary relationships of six axenic non-marine cyanobacteria.</title>
        <authorList>
            <person name="Will S.E."/>
            <person name="Henke P."/>
            <person name="Boedeker C."/>
            <person name="Huang S."/>
            <person name="Brinkmann H."/>
            <person name="Rohde M."/>
            <person name="Jarek M."/>
            <person name="Friedl T."/>
            <person name="Seufert S."/>
            <person name="Schumacher M."/>
            <person name="Overmann J."/>
            <person name="Neumann-Schaal M."/>
            <person name="Petersen J."/>
        </authorList>
    </citation>
    <scope>NUCLEOTIDE SEQUENCE [LARGE SCALE GENOMIC DNA]</scope>
    <source>
        <strain evidence="1">PCC 7102</strain>
    </source>
</reference>
<dbReference type="AlphaFoldDB" id="A0A3S1B3C4"/>
<name>A0A3S1B3C4_9CYAN</name>
<dbReference type="EMBL" id="RSCL01000012">
    <property type="protein sequence ID" value="RUT04008.1"/>
    <property type="molecule type" value="Genomic_DNA"/>
</dbReference>
<accession>A0A3S1B3C4</accession>
<keyword evidence="2" id="KW-1185">Reference proteome</keyword>
<gene>
    <name evidence="1" type="ORF">DSM106972_049220</name>
</gene>
<dbReference type="Proteomes" id="UP000271624">
    <property type="component" value="Unassembled WGS sequence"/>
</dbReference>
<proteinExistence type="predicted"/>
<comment type="caution">
    <text evidence="1">The sequence shown here is derived from an EMBL/GenBank/DDBJ whole genome shotgun (WGS) entry which is preliminary data.</text>
</comment>
<evidence type="ECO:0000313" key="2">
    <source>
        <dbReference type="Proteomes" id="UP000271624"/>
    </source>
</evidence>
<reference evidence="1" key="1">
    <citation type="submission" date="2018-12" db="EMBL/GenBank/DDBJ databases">
        <authorList>
            <person name="Will S."/>
            <person name="Neumann-Schaal M."/>
            <person name="Henke P."/>
        </authorList>
    </citation>
    <scope>NUCLEOTIDE SEQUENCE</scope>
    <source>
        <strain evidence="1">PCC 7102</strain>
    </source>
</reference>
<dbReference type="RefSeq" id="WP_233787468.1">
    <property type="nucleotide sequence ID" value="NZ_RSCL01000012.1"/>
</dbReference>